<dbReference type="InterPro" id="IPR036291">
    <property type="entry name" value="NAD(P)-bd_dom_sf"/>
</dbReference>
<keyword evidence="2" id="KW-0560">Oxidoreductase</keyword>
<dbReference type="PANTHER" id="PTHR43391">
    <property type="entry name" value="RETINOL DEHYDROGENASE-RELATED"/>
    <property type="match status" value="1"/>
</dbReference>
<proteinExistence type="inferred from homology"/>
<organism evidence="5 6">
    <name type="scientific">Spongiibacter pelagi</name>
    <dbReference type="NCBI Taxonomy" id="2760804"/>
    <lineage>
        <taxon>Bacteria</taxon>
        <taxon>Pseudomonadati</taxon>
        <taxon>Pseudomonadota</taxon>
        <taxon>Gammaproteobacteria</taxon>
        <taxon>Cellvibrionales</taxon>
        <taxon>Spongiibacteraceae</taxon>
        <taxon>Spongiibacter</taxon>
    </lineage>
</organism>
<reference evidence="5" key="1">
    <citation type="submission" date="2020-09" db="EMBL/GenBank/DDBJ databases">
        <authorList>
            <person name="Yoon J.-W."/>
        </authorList>
    </citation>
    <scope>NUCLEOTIDE SEQUENCE</scope>
    <source>
        <strain evidence="5">KMU-158</strain>
    </source>
</reference>
<dbReference type="AlphaFoldDB" id="A0A927C679"/>
<evidence type="ECO:0000313" key="5">
    <source>
        <dbReference type="EMBL" id="MBD2860140.1"/>
    </source>
</evidence>
<evidence type="ECO:0000256" key="3">
    <source>
        <dbReference type="RuleBase" id="RU000363"/>
    </source>
</evidence>
<sequence length="271" mass="28964">MKTIKGRVTVITGAGSGIGQALALELASRSARLALSDVDEQGLANTKALINTESPNCEVRCYPLDVSCRTSVFSHAEDVKRDFGTVDWLFNNAGVALYASVENMTLDEFDWVLSINLFGVVYGTKAFLPLMLAQGEGHIINISSILGLFATPASSAYSTAKFAVRGFTETLARELEGTGVYASCVHPGGIKTNIGAAGKMGSKAGAYEKQCIDNAVRHLKTEPRDLAIEIIKGVQRKKRRIIVGDSAKLADVIARLLPASYGKVFHAVRGL</sequence>
<evidence type="ECO:0000259" key="4">
    <source>
        <dbReference type="SMART" id="SM00822"/>
    </source>
</evidence>
<keyword evidence="6" id="KW-1185">Reference proteome</keyword>
<evidence type="ECO:0000313" key="6">
    <source>
        <dbReference type="Proteomes" id="UP000610558"/>
    </source>
</evidence>
<comment type="similarity">
    <text evidence="1 3">Belongs to the short-chain dehydrogenases/reductases (SDR) family.</text>
</comment>
<dbReference type="Pfam" id="PF00106">
    <property type="entry name" value="adh_short"/>
    <property type="match status" value="1"/>
</dbReference>
<name>A0A927C679_9GAMM</name>
<dbReference type="FunFam" id="3.40.50.720:FF:000084">
    <property type="entry name" value="Short-chain dehydrogenase reductase"/>
    <property type="match status" value="1"/>
</dbReference>
<evidence type="ECO:0000256" key="1">
    <source>
        <dbReference type="ARBA" id="ARBA00006484"/>
    </source>
</evidence>
<dbReference type="PANTHER" id="PTHR43391:SF82">
    <property type="entry name" value="OXIDOREDUCTASE SADH-RELATED"/>
    <property type="match status" value="1"/>
</dbReference>
<evidence type="ECO:0000256" key="2">
    <source>
        <dbReference type="ARBA" id="ARBA00023002"/>
    </source>
</evidence>
<dbReference type="SMART" id="SM00822">
    <property type="entry name" value="PKS_KR"/>
    <property type="match status" value="1"/>
</dbReference>
<dbReference type="InterPro" id="IPR057326">
    <property type="entry name" value="KR_dom"/>
</dbReference>
<dbReference type="PRINTS" id="PR00081">
    <property type="entry name" value="GDHRDH"/>
</dbReference>
<dbReference type="PROSITE" id="PS00061">
    <property type="entry name" value="ADH_SHORT"/>
    <property type="match status" value="1"/>
</dbReference>
<feature type="domain" description="Ketoreductase" evidence="4">
    <location>
        <begin position="7"/>
        <end position="193"/>
    </location>
</feature>
<dbReference type="PRINTS" id="PR00080">
    <property type="entry name" value="SDRFAMILY"/>
</dbReference>
<accession>A0A927C679</accession>
<comment type="caution">
    <text evidence="5">The sequence shown here is derived from an EMBL/GenBank/DDBJ whole genome shotgun (WGS) entry which is preliminary data.</text>
</comment>
<dbReference type="GO" id="GO:0016491">
    <property type="term" value="F:oxidoreductase activity"/>
    <property type="evidence" value="ECO:0007669"/>
    <property type="project" value="UniProtKB-KW"/>
</dbReference>
<dbReference type="Gene3D" id="3.40.50.720">
    <property type="entry name" value="NAD(P)-binding Rossmann-like Domain"/>
    <property type="match status" value="1"/>
</dbReference>
<dbReference type="InterPro" id="IPR020904">
    <property type="entry name" value="Sc_DH/Rdtase_CS"/>
</dbReference>
<dbReference type="Proteomes" id="UP000610558">
    <property type="component" value="Unassembled WGS sequence"/>
</dbReference>
<dbReference type="CDD" id="cd05233">
    <property type="entry name" value="SDR_c"/>
    <property type="match status" value="1"/>
</dbReference>
<protein>
    <submittedName>
        <fullName evidence="5">SDR family oxidoreductase</fullName>
    </submittedName>
</protein>
<dbReference type="EMBL" id="JACXLD010000013">
    <property type="protein sequence ID" value="MBD2860140.1"/>
    <property type="molecule type" value="Genomic_DNA"/>
</dbReference>
<gene>
    <name evidence="5" type="ORF">IB286_14150</name>
</gene>
<dbReference type="SUPFAM" id="SSF51735">
    <property type="entry name" value="NAD(P)-binding Rossmann-fold domains"/>
    <property type="match status" value="1"/>
</dbReference>
<dbReference type="InterPro" id="IPR002347">
    <property type="entry name" value="SDR_fam"/>
</dbReference>
<dbReference type="RefSeq" id="WP_190766646.1">
    <property type="nucleotide sequence ID" value="NZ_JACXLD010000013.1"/>
</dbReference>